<dbReference type="PANTHER" id="PTHR10024:SF234">
    <property type="entry name" value="SYNAPTOTAGMIN-15-RELATED"/>
    <property type="match status" value="1"/>
</dbReference>
<reference evidence="4" key="1">
    <citation type="submission" date="2025-08" db="UniProtKB">
        <authorList>
            <consortium name="RefSeq"/>
        </authorList>
    </citation>
    <scope>IDENTIFICATION</scope>
    <source>
        <tissue evidence="4">Whole organism</tissue>
    </source>
</reference>
<accession>A0A979FQ83</accession>
<dbReference type="FunFam" id="2.60.40.150:FF:000237">
    <property type="entry name" value="Synaptotagmin 15"/>
    <property type="match status" value="1"/>
</dbReference>
<evidence type="ECO:0000313" key="4">
    <source>
        <dbReference type="RefSeq" id="XP_047739270.1"/>
    </source>
</evidence>
<gene>
    <name evidence="4" type="primary">LOC125178770</name>
</gene>
<feature type="compositionally biased region" description="Pro residues" evidence="1">
    <location>
        <begin position="57"/>
        <end position="67"/>
    </location>
</feature>
<keyword evidence="3" id="KW-1185">Reference proteome</keyword>
<evidence type="ECO:0000259" key="2">
    <source>
        <dbReference type="PROSITE" id="PS50004"/>
    </source>
</evidence>
<proteinExistence type="predicted"/>
<feature type="domain" description="C2" evidence="2">
    <location>
        <begin position="169"/>
        <end position="294"/>
    </location>
</feature>
<dbReference type="AlphaFoldDB" id="A0A979FQ83"/>
<dbReference type="GO" id="GO:0017156">
    <property type="term" value="P:calcium-ion regulated exocytosis"/>
    <property type="evidence" value="ECO:0007669"/>
    <property type="project" value="TreeGrafter"/>
</dbReference>
<dbReference type="GO" id="GO:0005544">
    <property type="term" value="F:calcium-dependent phospholipid binding"/>
    <property type="evidence" value="ECO:0007669"/>
    <property type="project" value="TreeGrafter"/>
</dbReference>
<evidence type="ECO:0000313" key="3">
    <source>
        <dbReference type="Proteomes" id="UP000694843"/>
    </source>
</evidence>
<dbReference type="KEGG" id="hazt:125178770"/>
<dbReference type="PANTHER" id="PTHR10024">
    <property type="entry name" value="SYNAPTOTAGMIN"/>
    <property type="match status" value="1"/>
</dbReference>
<dbReference type="GO" id="GO:0070382">
    <property type="term" value="C:exocytic vesicle"/>
    <property type="evidence" value="ECO:0007669"/>
    <property type="project" value="TreeGrafter"/>
</dbReference>
<dbReference type="Gene3D" id="2.60.40.150">
    <property type="entry name" value="C2 domain"/>
    <property type="match status" value="2"/>
</dbReference>
<dbReference type="GO" id="GO:0030276">
    <property type="term" value="F:clathrin binding"/>
    <property type="evidence" value="ECO:0007669"/>
    <property type="project" value="TreeGrafter"/>
</dbReference>
<dbReference type="OMA" id="QDYDKCS"/>
<dbReference type="SMART" id="SM00239">
    <property type="entry name" value="C2"/>
    <property type="match status" value="1"/>
</dbReference>
<dbReference type="SUPFAM" id="SSF49562">
    <property type="entry name" value="C2 domain (Calcium/lipid-binding domain, CaLB)"/>
    <property type="match status" value="2"/>
</dbReference>
<dbReference type="OrthoDB" id="10259057at2759"/>
<dbReference type="GO" id="GO:0005509">
    <property type="term" value="F:calcium ion binding"/>
    <property type="evidence" value="ECO:0007669"/>
    <property type="project" value="TreeGrafter"/>
</dbReference>
<dbReference type="GO" id="GO:0001786">
    <property type="term" value="F:phosphatidylserine binding"/>
    <property type="evidence" value="ECO:0007669"/>
    <property type="project" value="TreeGrafter"/>
</dbReference>
<dbReference type="InterPro" id="IPR000008">
    <property type="entry name" value="C2_dom"/>
</dbReference>
<feature type="region of interest" description="Disordered" evidence="1">
    <location>
        <begin position="39"/>
        <end position="86"/>
    </location>
</feature>
<dbReference type="GO" id="GO:0005886">
    <property type="term" value="C:plasma membrane"/>
    <property type="evidence" value="ECO:0007669"/>
    <property type="project" value="TreeGrafter"/>
</dbReference>
<organism evidence="3 4">
    <name type="scientific">Hyalella azteca</name>
    <name type="common">Amphipod</name>
    <dbReference type="NCBI Taxonomy" id="294128"/>
    <lineage>
        <taxon>Eukaryota</taxon>
        <taxon>Metazoa</taxon>
        <taxon>Ecdysozoa</taxon>
        <taxon>Arthropoda</taxon>
        <taxon>Crustacea</taxon>
        <taxon>Multicrustacea</taxon>
        <taxon>Malacostraca</taxon>
        <taxon>Eumalacostraca</taxon>
        <taxon>Peracarida</taxon>
        <taxon>Amphipoda</taxon>
        <taxon>Senticaudata</taxon>
        <taxon>Talitrida</taxon>
        <taxon>Talitroidea</taxon>
        <taxon>Hyalellidae</taxon>
        <taxon>Hyalella</taxon>
    </lineage>
</organism>
<dbReference type="Pfam" id="PF00168">
    <property type="entry name" value="C2"/>
    <property type="match status" value="2"/>
</dbReference>
<dbReference type="PROSITE" id="PS50004">
    <property type="entry name" value="C2"/>
    <property type="match status" value="1"/>
</dbReference>
<evidence type="ECO:0000256" key="1">
    <source>
        <dbReference type="SAM" id="MobiDB-lite"/>
    </source>
</evidence>
<dbReference type="GO" id="GO:0000149">
    <property type="term" value="F:SNARE binding"/>
    <property type="evidence" value="ECO:0007669"/>
    <property type="project" value="TreeGrafter"/>
</dbReference>
<sequence length="429" mass="47297">MSSRRGSSEGGEQTSFVSLFQNKLQLPIANPFCSARDSGGSKDIAFTVPPSLSPLSPRRPFPPPSPTSNPRKSFQDSLSPLCPRRSIPDGSKAFDGGLLSPLIPRRFGGGSGESSPHGAAEAINSNLVETSSFSHSSTNIANLGALDPELYKTAGDVLPGDLPCYPHDHLGRVWYRLEYRDDCEKLLVTLLKVRNLPSRNTSSHHSCDPYVKLVLMPDERRCLQTRRKQNTCNPRYDHTFAFMVGAKELTERALKLTVYDVDRDRKHNIIGHAIHLFKDRGAESSPLDGREVFYKDLTRETIGSPRELGQLEVTLCYNDNLERLTVILGASKGVKVPEECRGSGELQVRVSLLQQAKVVKTKKSSEVRPNSHGETGFHESFMFRVNSESLDTAALTILVHQARKSAKDVTPTCHARSVHVTGVAERCAP</sequence>
<dbReference type="GeneID" id="125178770"/>
<protein>
    <submittedName>
        <fullName evidence="4">Synaptotagmin-15-like</fullName>
    </submittedName>
</protein>
<dbReference type="InterPro" id="IPR035892">
    <property type="entry name" value="C2_domain_sf"/>
</dbReference>
<dbReference type="Proteomes" id="UP000694843">
    <property type="component" value="Unplaced"/>
</dbReference>
<name>A0A979FQ83_HYAAZ</name>
<dbReference type="RefSeq" id="XP_047739270.1">
    <property type="nucleotide sequence ID" value="XM_047883314.1"/>
</dbReference>